<dbReference type="PANTHER" id="PTHR10938:SF4">
    <property type="entry name" value="TRANSLATION INITIATION FACTOR IF3-1, MITOCHONDRIAL"/>
    <property type="match status" value="1"/>
</dbReference>
<evidence type="ECO:0008006" key="9">
    <source>
        <dbReference type="Google" id="ProtNLM"/>
    </source>
</evidence>
<evidence type="ECO:0000256" key="3">
    <source>
        <dbReference type="ARBA" id="ARBA00022917"/>
    </source>
</evidence>
<dbReference type="InterPro" id="IPR001288">
    <property type="entry name" value="Translation_initiation_fac_3"/>
</dbReference>
<sequence>MALWRRFVSARFESFIYGRKRWYSVLPGSGAPSAGGVVRFRGFMVLEEPFPGGSPMFCYTPLRYFMASGQAKPKPKVEGKGGDWRKPKVENDGGIRINEAINDREVRLVTDQGHRVVSIQEALHLARKLDLDLVEVQRKVKVEGGAQSAVFKPAVCKLMDYCKEKYKQDVKGKERAKSKAAIALRNGENKEVRFKAKTELKDLKIKAESVKRLMERGYRVKCTAMPKGKDDEDLGGLLLNLLSLIEDISIVESGPHLDTKNAYVIVKHIKFASKKGKKVSKAMETVSSVLSTRSDAAADNNNASKDEEDCQTEEEWEAVESDSETEIDGPSKQFKTNTPNLSGSHPTLPPKVVGNGYGAVTDWSGTNTTDDIKAEITFNTKHTSSSVTMSTSDESINTARRRNAAGLYPSQTESYVTEINRYSKGSNSTFHKIRPTNQDRFSPRNVAIGNQQRIPEQSNRREVEKSCGQSNPNDRPANYYPNSASSGHGVFSASQNSGSNDRNKAGGATMGSPNAPNVPQQRYGVFSSTKTSSPLDGKHMKEISKDRMSKSDSPTTSNYGIFSAPKTISSEDQMKQRVSTRDNSIRSSNAGPPSPRFGIFTSSKKIPSGEDPVGDKN</sequence>
<keyword evidence="3" id="KW-0648">Protein biosynthesis</keyword>
<evidence type="ECO:0000313" key="8">
    <source>
        <dbReference type="Proteomes" id="UP001552299"/>
    </source>
</evidence>
<feature type="compositionally biased region" description="Polar residues" evidence="4">
    <location>
        <begin position="551"/>
        <end position="571"/>
    </location>
</feature>
<dbReference type="SUPFAM" id="SSF54364">
    <property type="entry name" value="Translation initiation factor IF3, N-terminal domain"/>
    <property type="match status" value="1"/>
</dbReference>
<reference evidence="7 8" key="1">
    <citation type="journal article" date="2024" name="Plant Biotechnol. J.">
        <title>Dendrobium thyrsiflorum genome and its molecular insights into genes involved in important horticultural traits.</title>
        <authorList>
            <person name="Chen B."/>
            <person name="Wang J.Y."/>
            <person name="Zheng P.J."/>
            <person name="Li K.L."/>
            <person name="Liang Y.M."/>
            <person name="Chen X.F."/>
            <person name="Zhang C."/>
            <person name="Zhao X."/>
            <person name="He X."/>
            <person name="Zhang G.Q."/>
            <person name="Liu Z.J."/>
            <person name="Xu Q."/>
        </authorList>
    </citation>
    <scope>NUCLEOTIDE SEQUENCE [LARGE SCALE GENOMIC DNA]</scope>
    <source>
        <strain evidence="7">GZMU011</strain>
    </source>
</reference>
<dbReference type="Proteomes" id="UP001552299">
    <property type="component" value="Unassembled WGS sequence"/>
</dbReference>
<proteinExistence type="inferred from homology"/>
<evidence type="ECO:0000256" key="1">
    <source>
        <dbReference type="ARBA" id="ARBA00005439"/>
    </source>
</evidence>
<feature type="compositionally biased region" description="Low complexity" evidence="4">
    <location>
        <begin position="294"/>
        <end position="303"/>
    </location>
</feature>
<dbReference type="Pfam" id="PF00707">
    <property type="entry name" value="IF3_C"/>
    <property type="match status" value="1"/>
</dbReference>
<comment type="caution">
    <text evidence="7">The sequence shown here is derived from an EMBL/GenBank/DDBJ whole genome shotgun (WGS) entry which is preliminary data.</text>
</comment>
<dbReference type="PANTHER" id="PTHR10938">
    <property type="entry name" value="TRANSLATION INITIATION FACTOR IF-3"/>
    <property type="match status" value="1"/>
</dbReference>
<evidence type="ECO:0000256" key="4">
    <source>
        <dbReference type="SAM" id="MobiDB-lite"/>
    </source>
</evidence>
<dbReference type="InterPro" id="IPR036788">
    <property type="entry name" value="T_IF-3_C_sf"/>
</dbReference>
<dbReference type="InterPro" id="IPR019814">
    <property type="entry name" value="Translation_initiation_fac_3_N"/>
</dbReference>
<organism evidence="7 8">
    <name type="scientific">Dendrobium thyrsiflorum</name>
    <name type="common">Pinecone-like raceme dendrobium</name>
    <name type="synonym">Orchid</name>
    <dbReference type="NCBI Taxonomy" id="117978"/>
    <lineage>
        <taxon>Eukaryota</taxon>
        <taxon>Viridiplantae</taxon>
        <taxon>Streptophyta</taxon>
        <taxon>Embryophyta</taxon>
        <taxon>Tracheophyta</taxon>
        <taxon>Spermatophyta</taxon>
        <taxon>Magnoliopsida</taxon>
        <taxon>Liliopsida</taxon>
        <taxon>Asparagales</taxon>
        <taxon>Orchidaceae</taxon>
        <taxon>Epidendroideae</taxon>
        <taxon>Malaxideae</taxon>
        <taxon>Dendrobiinae</taxon>
        <taxon>Dendrobium</taxon>
    </lineage>
</organism>
<feature type="compositionally biased region" description="Acidic residues" evidence="4">
    <location>
        <begin position="306"/>
        <end position="327"/>
    </location>
</feature>
<dbReference type="FunFam" id="3.30.110.10:FF:000005">
    <property type="entry name" value="Translation initiation factor 3 (IF-3) family protein"/>
    <property type="match status" value="1"/>
</dbReference>
<dbReference type="InterPro" id="IPR019815">
    <property type="entry name" value="Translation_initiation_fac_3_C"/>
</dbReference>
<feature type="compositionally biased region" description="Polar residues" evidence="4">
    <location>
        <begin position="333"/>
        <end position="345"/>
    </location>
</feature>
<feature type="compositionally biased region" description="Basic and acidic residues" evidence="4">
    <location>
        <begin position="572"/>
        <end position="584"/>
    </location>
</feature>
<dbReference type="InterPro" id="IPR036787">
    <property type="entry name" value="T_IF-3_N_sf"/>
</dbReference>
<dbReference type="AlphaFoldDB" id="A0ABD0VEP6"/>
<accession>A0ABD0VEP6</accession>
<dbReference type="Pfam" id="PF05198">
    <property type="entry name" value="IF3_N"/>
    <property type="match status" value="1"/>
</dbReference>
<feature type="compositionally biased region" description="Polar residues" evidence="4">
    <location>
        <begin position="511"/>
        <end position="534"/>
    </location>
</feature>
<feature type="region of interest" description="Disordered" evidence="4">
    <location>
        <begin position="293"/>
        <end position="350"/>
    </location>
</feature>
<feature type="domain" description="Translation initiation factor 3 N-terminal" evidence="6">
    <location>
        <begin position="97"/>
        <end position="174"/>
    </location>
</feature>
<evidence type="ECO:0000256" key="2">
    <source>
        <dbReference type="ARBA" id="ARBA00022540"/>
    </source>
</evidence>
<dbReference type="Gene3D" id="3.30.110.10">
    <property type="entry name" value="Translation initiation factor 3 (IF-3), C-terminal domain"/>
    <property type="match status" value="1"/>
</dbReference>
<protein>
    <recommendedName>
        <fullName evidence="9">Translation initiation factor 3 N-terminal domain-containing protein</fullName>
    </recommendedName>
</protein>
<dbReference type="GO" id="GO:0003743">
    <property type="term" value="F:translation initiation factor activity"/>
    <property type="evidence" value="ECO:0007669"/>
    <property type="project" value="UniProtKB-KW"/>
</dbReference>
<feature type="compositionally biased region" description="Polar residues" evidence="4">
    <location>
        <begin position="448"/>
        <end position="457"/>
    </location>
</feature>
<gene>
    <name evidence="7" type="ORF">M5K25_007589</name>
</gene>
<feature type="compositionally biased region" description="Polar residues" evidence="4">
    <location>
        <begin position="480"/>
        <end position="500"/>
    </location>
</feature>
<evidence type="ECO:0000313" key="7">
    <source>
        <dbReference type="EMBL" id="KAL0923529.1"/>
    </source>
</evidence>
<evidence type="ECO:0000259" key="6">
    <source>
        <dbReference type="Pfam" id="PF05198"/>
    </source>
</evidence>
<keyword evidence="2" id="KW-0396">Initiation factor</keyword>
<feature type="compositionally biased region" description="Basic and acidic residues" evidence="4">
    <location>
        <begin position="536"/>
        <end position="550"/>
    </location>
</feature>
<feature type="region of interest" description="Disordered" evidence="4">
    <location>
        <begin position="426"/>
        <end position="617"/>
    </location>
</feature>
<comment type="similarity">
    <text evidence="1">Belongs to the IF-3 family.</text>
</comment>
<name>A0ABD0VEP6_DENTH</name>
<feature type="domain" description="Translation initiation factor 3 C-terminal" evidence="5">
    <location>
        <begin position="188"/>
        <end position="267"/>
    </location>
</feature>
<dbReference type="Gene3D" id="3.10.20.80">
    <property type="entry name" value="Translation initiation factor 3 (IF-3), N-terminal domain"/>
    <property type="match status" value="1"/>
</dbReference>
<dbReference type="SUPFAM" id="SSF55200">
    <property type="entry name" value="Translation initiation factor IF3, C-terminal domain"/>
    <property type="match status" value="1"/>
</dbReference>
<keyword evidence="8" id="KW-1185">Reference proteome</keyword>
<evidence type="ECO:0000259" key="5">
    <source>
        <dbReference type="Pfam" id="PF00707"/>
    </source>
</evidence>
<dbReference type="NCBIfam" id="TIGR00168">
    <property type="entry name" value="infC"/>
    <property type="match status" value="1"/>
</dbReference>
<dbReference type="EMBL" id="JANQDX010000006">
    <property type="protein sequence ID" value="KAL0923529.1"/>
    <property type="molecule type" value="Genomic_DNA"/>
</dbReference>
<feature type="compositionally biased region" description="Polar residues" evidence="4">
    <location>
        <begin position="426"/>
        <end position="440"/>
    </location>
</feature>